<protein>
    <submittedName>
        <fullName evidence="1">Uncharacterized protein</fullName>
    </submittedName>
</protein>
<organism evidence="1">
    <name type="scientific">Salmonella enterica</name>
    <name type="common">Salmonella choleraesuis</name>
    <dbReference type="NCBI Taxonomy" id="28901"/>
    <lineage>
        <taxon>Bacteria</taxon>
        <taxon>Pseudomonadati</taxon>
        <taxon>Pseudomonadota</taxon>
        <taxon>Gammaproteobacteria</taxon>
        <taxon>Enterobacterales</taxon>
        <taxon>Enterobacteriaceae</taxon>
        <taxon>Salmonella</taxon>
    </lineage>
</organism>
<dbReference type="AlphaFoldDB" id="A0A5Z1ZHU5"/>
<dbReference type="EMBL" id="AAKFZH010000011">
    <property type="protein sequence ID" value="ECR3853179.1"/>
    <property type="molecule type" value="Genomic_DNA"/>
</dbReference>
<proteinExistence type="predicted"/>
<accession>A0A5Z1ZHU5</accession>
<sequence>MAKRAKIEKIFVVVSRSGGIVGCGIDAPSACRDAVENSGIHSNWKDMALSGGYGVTTATANVNYDKDKLDECFAYWREAAAALS</sequence>
<name>A0A5Z1ZHU5_SALER</name>
<reference evidence="1" key="1">
    <citation type="submission" date="2019-09" db="EMBL/GenBank/DDBJ databases">
        <authorList>
            <consortium name="PulseNet: The National Subtyping Network for Foodborne Disease Surveillance"/>
            <person name="Tarr C.L."/>
            <person name="Trees E."/>
            <person name="Katz L.S."/>
            <person name="Carleton-Romer H.A."/>
            <person name="Stroika S."/>
            <person name="Kucerova Z."/>
            <person name="Roache K.F."/>
            <person name="Sabol A.L."/>
            <person name="Besser J."/>
            <person name="Gerner-Smidt P."/>
        </authorList>
    </citation>
    <scope>NUCLEOTIDE SEQUENCE</scope>
    <source>
        <strain evidence="1">PNUSAS095855</strain>
    </source>
</reference>
<comment type="caution">
    <text evidence="1">The sequence shown here is derived from an EMBL/GenBank/DDBJ whole genome shotgun (WGS) entry which is preliminary data.</text>
</comment>
<evidence type="ECO:0000313" key="1">
    <source>
        <dbReference type="EMBL" id="ECR3853179.1"/>
    </source>
</evidence>
<gene>
    <name evidence="1" type="ORF">F1A80_13855</name>
</gene>